<dbReference type="InterPro" id="IPR058627">
    <property type="entry name" value="MdtA-like_C"/>
</dbReference>
<dbReference type="Pfam" id="PF25967">
    <property type="entry name" value="RND-MFP_C"/>
    <property type="match status" value="1"/>
</dbReference>
<dbReference type="InterPro" id="IPR058624">
    <property type="entry name" value="MdtA-like_HH"/>
</dbReference>
<feature type="coiled-coil region" evidence="4">
    <location>
        <begin position="97"/>
        <end position="155"/>
    </location>
</feature>
<feature type="domain" description="Multidrug resistance protein MdtA-like barrel-sandwich hybrid" evidence="7">
    <location>
        <begin position="60"/>
        <end position="194"/>
    </location>
</feature>
<accession>A0ABQ4QB45</accession>
<dbReference type="Gene3D" id="2.40.50.100">
    <property type="match status" value="1"/>
</dbReference>
<dbReference type="EMBL" id="BPQG01000003">
    <property type="protein sequence ID" value="GJD42311.1"/>
    <property type="molecule type" value="Genomic_DNA"/>
</dbReference>
<dbReference type="Gene3D" id="2.40.420.20">
    <property type="match status" value="1"/>
</dbReference>
<dbReference type="InterPro" id="IPR058625">
    <property type="entry name" value="MdtA-like_BSH"/>
</dbReference>
<name>A0ABQ4QB45_9HYPH</name>
<evidence type="ECO:0000256" key="5">
    <source>
        <dbReference type="SAM" id="SignalP"/>
    </source>
</evidence>
<feature type="domain" description="Multidrug resistance protein MdtA-like C-terminal permuted SH3" evidence="8">
    <location>
        <begin position="281"/>
        <end position="342"/>
    </location>
</feature>
<dbReference type="Gene3D" id="2.40.30.170">
    <property type="match status" value="1"/>
</dbReference>
<feature type="domain" description="Multidrug resistance protein MdtA-like alpha-helical hairpin" evidence="6">
    <location>
        <begin position="98"/>
        <end position="166"/>
    </location>
</feature>
<comment type="similarity">
    <text evidence="2">Belongs to the membrane fusion protein (MFP) (TC 8.A.1) family.</text>
</comment>
<evidence type="ECO:0000256" key="2">
    <source>
        <dbReference type="ARBA" id="ARBA00009477"/>
    </source>
</evidence>
<keyword evidence="3" id="KW-0813">Transport</keyword>
<reference evidence="9 10" key="1">
    <citation type="journal article" date="2021" name="Front. Microbiol.">
        <title>Comprehensive Comparative Genomics and Phenotyping of Methylobacterium Species.</title>
        <authorList>
            <person name="Alessa O."/>
            <person name="Ogura Y."/>
            <person name="Fujitani Y."/>
            <person name="Takami H."/>
            <person name="Hayashi T."/>
            <person name="Sahin N."/>
            <person name="Tani A."/>
        </authorList>
    </citation>
    <scope>NUCLEOTIDE SEQUENCE [LARGE SCALE GENOMIC DNA]</scope>
    <source>
        <strain evidence="9 10">DSM 23679</strain>
    </source>
</reference>
<dbReference type="PANTHER" id="PTHR30469:SF38">
    <property type="entry name" value="HLYD FAMILY SECRETION PROTEIN"/>
    <property type="match status" value="1"/>
</dbReference>
<evidence type="ECO:0000259" key="8">
    <source>
        <dbReference type="Pfam" id="PF25967"/>
    </source>
</evidence>
<keyword evidence="5" id="KW-0732">Signal</keyword>
<sequence length="358" mass="37623">MMTRLTLVSVALLAAADAVAADGRPTTEAVSVKTVTAIRTPVSEDVVLSGDIQAKYLSNVSFRVTGKIAERLAEVGDHVQANQVIARLEPQEQQVNVDTAQAALNSAEALLTQAKVNFERQQTLMKSGYTTRTTYDGAEQQLRTTQASVDSARAALGTAKEQFTYTELRTGVAGIITARSAEAGQVVSSGQTVFTLAQDGSRDAVFTVPTILLEPPPESRKVDVSLQADPRVTTVGTVREISPTVDTNSGGVRVKIGLDAVPAGMSLGAVVLGRARLRPRDAVTLPWSALFRWKDASAVWVLDAGTGSVSPKPVEIERYEGSGIVLAGGVEPGEEVVTAGIQFLSPGRKVTVAGKGTP</sequence>
<evidence type="ECO:0000259" key="6">
    <source>
        <dbReference type="Pfam" id="PF25876"/>
    </source>
</evidence>
<protein>
    <submittedName>
        <fullName evidence="9">Multidrug resistance protein MdtA</fullName>
    </submittedName>
</protein>
<dbReference type="PANTHER" id="PTHR30469">
    <property type="entry name" value="MULTIDRUG RESISTANCE PROTEIN MDTA"/>
    <property type="match status" value="1"/>
</dbReference>
<evidence type="ECO:0000256" key="1">
    <source>
        <dbReference type="ARBA" id="ARBA00004196"/>
    </source>
</evidence>
<evidence type="ECO:0000256" key="3">
    <source>
        <dbReference type="ARBA" id="ARBA00022448"/>
    </source>
</evidence>
<evidence type="ECO:0000259" key="7">
    <source>
        <dbReference type="Pfam" id="PF25917"/>
    </source>
</evidence>
<dbReference type="RefSeq" id="WP_147830056.1">
    <property type="nucleotide sequence ID" value="NZ_BPQG01000003.1"/>
</dbReference>
<evidence type="ECO:0000256" key="4">
    <source>
        <dbReference type="SAM" id="Coils"/>
    </source>
</evidence>
<dbReference type="NCBIfam" id="TIGR01730">
    <property type="entry name" value="RND_mfp"/>
    <property type="match status" value="1"/>
</dbReference>
<dbReference type="Pfam" id="PF25876">
    <property type="entry name" value="HH_MFP_RND"/>
    <property type="match status" value="1"/>
</dbReference>
<dbReference type="Gene3D" id="1.10.287.470">
    <property type="entry name" value="Helix hairpin bin"/>
    <property type="match status" value="1"/>
</dbReference>
<evidence type="ECO:0000313" key="10">
    <source>
        <dbReference type="Proteomes" id="UP001055117"/>
    </source>
</evidence>
<proteinExistence type="inferred from homology"/>
<feature type="signal peptide" evidence="5">
    <location>
        <begin position="1"/>
        <end position="20"/>
    </location>
</feature>
<keyword evidence="4" id="KW-0175">Coiled coil</keyword>
<gene>
    <name evidence="9" type="primary">mdtA_1</name>
    <name evidence="9" type="ORF">AFCDBAGC_0146</name>
</gene>
<organism evidence="9 10">
    <name type="scientific">Methylobacterium cerastii</name>
    <dbReference type="NCBI Taxonomy" id="932741"/>
    <lineage>
        <taxon>Bacteria</taxon>
        <taxon>Pseudomonadati</taxon>
        <taxon>Pseudomonadota</taxon>
        <taxon>Alphaproteobacteria</taxon>
        <taxon>Hyphomicrobiales</taxon>
        <taxon>Methylobacteriaceae</taxon>
        <taxon>Methylobacterium</taxon>
    </lineage>
</organism>
<dbReference type="Proteomes" id="UP001055117">
    <property type="component" value="Unassembled WGS sequence"/>
</dbReference>
<keyword evidence="10" id="KW-1185">Reference proteome</keyword>
<comment type="caution">
    <text evidence="9">The sequence shown here is derived from an EMBL/GenBank/DDBJ whole genome shotgun (WGS) entry which is preliminary data.</text>
</comment>
<evidence type="ECO:0000313" key="9">
    <source>
        <dbReference type="EMBL" id="GJD42311.1"/>
    </source>
</evidence>
<dbReference type="Pfam" id="PF25917">
    <property type="entry name" value="BSH_RND"/>
    <property type="match status" value="1"/>
</dbReference>
<feature type="chain" id="PRO_5046852114" evidence="5">
    <location>
        <begin position="21"/>
        <end position="358"/>
    </location>
</feature>
<comment type="subcellular location">
    <subcellularLocation>
        <location evidence="1">Cell envelope</location>
    </subcellularLocation>
</comment>
<dbReference type="InterPro" id="IPR006143">
    <property type="entry name" value="RND_pump_MFP"/>
</dbReference>
<dbReference type="SUPFAM" id="SSF111369">
    <property type="entry name" value="HlyD-like secretion proteins"/>
    <property type="match status" value="1"/>
</dbReference>